<feature type="domain" description="Multidrug resistance protein MdtA-like barrel-sandwich hybrid" evidence="7">
    <location>
        <begin position="47"/>
        <end position="187"/>
    </location>
</feature>
<evidence type="ECO:0000256" key="1">
    <source>
        <dbReference type="ARBA" id="ARBA00004167"/>
    </source>
</evidence>
<dbReference type="AlphaFoldDB" id="A0A561QGG1"/>
<dbReference type="GO" id="GO:0016020">
    <property type="term" value="C:membrane"/>
    <property type="evidence" value="ECO:0007669"/>
    <property type="project" value="InterPro"/>
</dbReference>
<dbReference type="Proteomes" id="UP000320653">
    <property type="component" value="Unassembled WGS sequence"/>
</dbReference>
<dbReference type="InterPro" id="IPR050393">
    <property type="entry name" value="MFP_Efflux_Pump"/>
</dbReference>
<reference evidence="9 10" key="1">
    <citation type="submission" date="2019-06" db="EMBL/GenBank/DDBJ databases">
        <title>Sorghum-associated microbial communities from plants grown in Nebraska, USA.</title>
        <authorList>
            <person name="Schachtman D."/>
        </authorList>
    </citation>
    <scope>NUCLEOTIDE SEQUENCE [LARGE SCALE GENOMIC DNA]</scope>
    <source>
        <strain evidence="9 10">1225</strain>
    </source>
</reference>
<keyword evidence="5" id="KW-0472">Membrane</keyword>
<comment type="caution">
    <text evidence="9">The sequence shown here is derived from an EMBL/GenBank/DDBJ whole genome shotgun (WGS) entry which is preliminary data.</text>
</comment>
<name>A0A561QGG1_9HYPH</name>
<feature type="domain" description="p-hydroxybenzoic acid efflux pump subunit AaeA-like beta-barrel" evidence="8">
    <location>
        <begin position="190"/>
        <end position="286"/>
    </location>
</feature>
<gene>
    <name evidence="9" type="ORF">FHW37_108128</name>
</gene>
<keyword evidence="4" id="KW-1133">Transmembrane helix</keyword>
<evidence type="ECO:0000256" key="2">
    <source>
        <dbReference type="ARBA" id="ARBA00009477"/>
    </source>
</evidence>
<dbReference type="Pfam" id="PF25876">
    <property type="entry name" value="HH_MFP_RND"/>
    <property type="match status" value="1"/>
</dbReference>
<dbReference type="OrthoDB" id="9811754at2"/>
<evidence type="ECO:0000256" key="4">
    <source>
        <dbReference type="ARBA" id="ARBA00022989"/>
    </source>
</evidence>
<dbReference type="InterPro" id="IPR058634">
    <property type="entry name" value="AaeA-lik-b-barrel"/>
</dbReference>
<evidence type="ECO:0000259" key="7">
    <source>
        <dbReference type="Pfam" id="PF25917"/>
    </source>
</evidence>
<dbReference type="InterPro" id="IPR006143">
    <property type="entry name" value="RND_pump_MFP"/>
</dbReference>
<comment type="subcellular location">
    <subcellularLocation>
        <location evidence="1">Membrane</location>
        <topology evidence="1">Single-pass membrane protein</topology>
    </subcellularLocation>
</comment>
<dbReference type="Pfam" id="PF25963">
    <property type="entry name" value="Beta-barrel_AAEA"/>
    <property type="match status" value="1"/>
</dbReference>
<dbReference type="PANTHER" id="PTHR30367">
    <property type="entry name" value="P-HYDROXYBENZOIC ACID EFFLUX PUMP SUBUNIT AAEA-RELATED"/>
    <property type="match status" value="1"/>
</dbReference>
<dbReference type="InterPro" id="IPR058625">
    <property type="entry name" value="MdtA-like_BSH"/>
</dbReference>
<accession>A0A561QGG1</accession>
<dbReference type="Gene3D" id="1.10.287.470">
    <property type="entry name" value="Helix hairpin bin"/>
    <property type="match status" value="1"/>
</dbReference>
<dbReference type="Gene3D" id="2.40.30.170">
    <property type="match status" value="1"/>
</dbReference>
<dbReference type="Pfam" id="PF25917">
    <property type="entry name" value="BSH_RND"/>
    <property type="match status" value="1"/>
</dbReference>
<keyword evidence="3" id="KW-0812">Transmembrane</keyword>
<dbReference type="NCBIfam" id="TIGR01730">
    <property type="entry name" value="RND_mfp"/>
    <property type="match status" value="1"/>
</dbReference>
<dbReference type="EMBL" id="VIWP01000008">
    <property type="protein sequence ID" value="TWF49458.1"/>
    <property type="molecule type" value="Genomic_DNA"/>
</dbReference>
<dbReference type="Gene3D" id="2.40.50.100">
    <property type="match status" value="1"/>
</dbReference>
<dbReference type="RefSeq" id="WP_145641497.1">
    <property type="nucleotide sequence ID" value="NZ_VIWP01000008.1"/>
</dbReference>
<dbReference type="SUPFAM" id="SSF111369">
    <property type="entry name" value="HlyD-like secretion proteins"/>
    <property type="match status" value="1"/>
</dbReference>
<keyword evidence="10" id="KW-1185">Reference proteome</keyword>
<dbReference type="InterPro" id="IPR058624">
    <property type="entry name" value="MdtA-like_HH"/>
</dbReference>
<organism evidence="9 10">
    <name type="scientific">Neorhizobium alkalisoli</name>
    <dbReference type="NCBI Taxonomy" id="528178"/>
    <lineage>
        <taxon>Bacteria</taxon>
        <taxon>Pseudomonadati</taxon>
        <taxon>Pseudomonadota</taxon>
        <taxon>Alphaproteobacteria</taxon>
        <taxon>Hyphomicrobiales</taxon>
        <taxon>Rhizobiaceae</taxon>
        <taxon>Rhizobium/Agrobacterium group</taxon>
        <taxon>Neorhizobium</taxon>
    </lineage>
</organism>
<feature type="domain" description="Multidrug resistance protein MdtA-like alpha-helical hairpin" evidence="6">
    <location>
        <begin position="88"/>
        <end position="153"/>
    </location>
</feature>
<dbReference type="PANTHER" id="PTHR30367:SF12">
    <property type="entry name" value="P-HYDROXYBENZOIC ACID EFFLUX PUMP SUBUNIT AAEA"/>
    <property type="match status" value="1"/>
</dbReference>
<comment type="similarity">
    <text evidence="2">Belongs to the membrane fusion protein (MFP) (TC 8.A.1) family.</text>
</comment>
<evidence type="ECO:0000313" key="9">
    <source>
        <dbReference type="EMBL" id="TWF49458.1"/>
    </source>
</evidence>
<evidence type="ECO:0000259" key="6">
    <source>
        <dbReference type="Pfam" id="PF25876"/>
    </source>
</evidence>
<evidence type="ECO:0000256" key="5">
    <source>
        <dbReference type="ARBA" id="ARBA00023136"/>
    </source>
</evidence>
<evidence type="ECO:0000256" key="3">
    <source>
        <dbReference type="ARBA" id="ARBA00022692"/>
    </source>
</evidence>
<dbReference type="GO" id="GO:0022857">
    <property type="term" value="F:transmembrane transporter activity"/>
    <property type="evidence" value="ECO:0007669"/>
    <property type="project" value="InterPro"/>
</dbReference>
<proteinExistence type="inferred from homology"/>
<evidence type="ECO:0000313" key="10">
    <source>
        <dbReference type="Proteomes" id="UP000320653"/>
    </source>
</evidence>
<evidence type="ECO:0000259" key="8">
    <source>
        <dbReference type="Pfam" id="PF25963"/>
    </source>
</evidence>
<sequence>MKSLFAASGRVLVTCAFVGVAGVLGWHVWDYYMNSPWTRDGKLQADVVRLTTDVSGIVSDVEAHDNQKVKAGDVIFRIDGARFALAKRQAEAELTSSQAALRQAQADLSLYQRLGDGSVTKQKIDQAQTSVDQAEASFETAKVALDTAELNLERSTVKAPVNGIITNFSLQPGDYITAGSAVTALVDSDSYYVDGYFEENKLDRIKPGDQARIGLMGTSEILKGHVVGIAAGIVDRERSETTGALANVNPTFTWVRLAQRVPVRIALDEIPAGTALVAGRTASVSIVDSGEGKP</sequence>
<protein>
    <submittedName>
        <fullName evidence="9">RND family efflux transporter MFP subunit</fullName>
    </submittedName>
</protein>